<name>A0A2T0WL31_9BACT</name>
<keyword evidence="11" id="KW-0472">Membrane</keyword>
<dbReference type="EMBL" id="PVTR01000006">
    <property type="protein sequence ID" value="PRY87413.1"/>
    <property type="molecule type" value="Genomic_DNA"/>
</dbReference>
<comment type="catalytic activity">
    <reaction evidence="1">
        <text>ATP + protein L-histidine = ADP + protein N-phospho-L-histidine.</text>
        <dbReference type="EC" id="2.7.13.3"/>
    </reaction>
</comment>
<evidence type="ECO:0000256" key="3">
    <source>
        <dbReference type="ARBA" id="ARBA00022553"/>
    </source>
</evidence>
<evidence type="ECO:0000256" key="4">
    <source>
        <dbReference type="ARBA" id="ARBA00022679"/>
    </source>
</evidence>
<evidence type="ECO:0000256" key="5">
    <source>
        <dbReference type="ARBA" id="ARBA00022741"/>
    </source>
</evidence>
<gene>
    <name evidence="14" type="ORF">CLW00_10632</name>
</gene>
<organism evidence="14 15">
    <name type="scientific">Mongoliibacter ruber</name>
    <dbReference type="NCBI Taxonomy" id="1750599"/>
    <lineage>
        <taxon>Bacteria</taxon>
        <taxon>Pseudomonadati</taxon>
        <taxon>Bacteroidota</taxon>
        <taxon>Cytophagia</taxon>
        <taxon>Cytophagales</taxon>
        <taxon>Cyclobacteriaceae</taxon>
        <taxon>Mongoliibacter</taxon>
    </lineage>
</organism>
<evidence type="ECO:0000313" key="15">
    <source>
        <dbReference type="Proteomes" id="UP000238157"/>
    </source>
</evidence>
<feature type="domain" description="Histidine kinase" evidence="13">
    <location>
        <begin position="479"/>
        <end position="671"/>
    </location>
</feature>
<evidence type="ECO:0000256" key="6">
    <source>
        <dbReference type="ARBA" id="ARBA00022777"/>
    </source>
</evidence>
<dbReference type="Gene3D" id="3.30.565.10">
    <property type="entry name" value="Histidine kinase-like ATPase, C-terminal domain"/>
    <property type="match status" value="1"/>
</dbReference>
<keyword evidence="15" id="KW-1185">Reference proteome</keyword>
<evidence type="ECO:0000256" key="2">
    <source>
        <dbReference type="ARBA" id="ARBA00012438"/>
    </source>
</evidence>
<keyword evidence="11" id="KW-1133">Transmembrane helix</keyword>
<keyword evidence="4" id="KW-0808">Transferase</keyword>
<dbReference type="Pfam" id="PF07730">
    <property type="entry name" value="HisKA_3"/>
    <property type="match status" value="1"/>
</dbReference>
<dbReference type="PANTHER" id="PTHR24421">
    <property type="entry name" value="NITRATE/NITRITE SENSOR PROTEIN NARX-RELATED"/>
    <property type="match status" value="1"/>
</dbReference>
<sequence length="671" mass="75122">MKKWVLISCFIFIVGGGAAQTALLDSLQQIISQNNFDTTHANALFSMGVNLERSDLKMSIKTYRNLLGMREDPSFDRVKGQAAIRLGGNYSAVGNVDSVGYYFGLAETYLTARPDDQKFAYNYHNGLGIHYNRIGNHAEALINYQKAAALDPDIIGLDNVAGLHLNMANLYSGMDDQKSRMESSYKALEIFEKTKNKVGLAFVYNSLGNLFYSLKDYEKSEKNYLKSLEYRKLSGDRRGEAVIFGNLGTVFTDKGAFEDAITYLSEAMVINEELGLKENIGLNLINLGKNYEKLKEYSLSLQCFQKAKDLLKEAGIDKHDAVILADMGKLQSILNQQEEAYQSLLAATSVATGQKNHSNAITAYKNLKEYYQAQGKFQEALEAQTNEFAHRDSLGIGGLQTQLKELESKFALDIKENEISLLKAEKELDKAELAKRKANQNLIIAVFVFLILIAGVLVNKFRVIGRTKRLLEVEKLRNSIARDLHDDLGSTLSSIQILSQMALQKEDASNKTIFTKINTQTASMMDKLGDIVWSIHPNNDNVDQLLNKMQEFAGEILEPKEIAYSFDITERASEVKLDPERRRSIFLIFKEAVNNAAKYAESKHLQIRLEVVNGELVLFIKDDGKGFDMNTIKKGNGLFNMHQRAEMLGGNMIIHSLPNSGTSIQLRAPIT</sequence>
<feature type="chain" id="PRO_5015498157" description="histidine kinase" evidence="12">
    <location>
        <begin position="22"/>
        <end position="671"/>
    </location>
</feature>
<keyword evidence="12" id="KW-0732">Signal</keyword>
<evidence type="ECO:0000313" key="14">
    <source>
        <dbReference type="EMBL" id="PRY87413.1"/>
    </source>
</evidence>
<dbReference type="InterPro" id="IPR005467">
    <property type="entry name" value="His_kinase_dom"/>
</dbReference>
<dbReference type="EC" id="2.7.13.3" evidence="2"/>
<dbReference type="InterPro" id="IPR011712">
    <property type="entry name" value="Sig_transdc_His_kin_sub3_dim/P"/>
</dbReference>
<feature type="repeat" description="TPR" evidence="9">
    <location>
        <begin position="201"/>
        <end position="234"/>
    </location>
</feature>
<dbReference type="RefSeq" id="WP_106133711.1">
    <property type="nucleotide sequence ID" value="NZ_PVTR01000006.1"/>
</dbReference>
<keyword evidence="7" id="KW-0067">ATP-binding</keyword>
<keyword evidence="11" id="KW-0812">Transmembrane</keyword>
<dbReference type="InterPro" id="IPR019734">
    <property type="entry name" value="TPR_rpt"/>
</dbReference>
<keyword evidence="8" id="KW-0902">Two-component regulatory system</keyword>
<keyword evidence="9" id="KW-0802">TPR repeat</keyword>
<dbReference type="InterPro" id="IPR050482">
    <property type="entry name" value="Sensor_HK_TwoCompSys"/>
</dbReference>
<dbReference type="GO" id="GO:0046983">
    <property type="term" value="F:protein dimerization activity"/>
    <property type="evidence" value="ECO:0007669"/>
    <property type="project" value="InterPro"/>
</dbReference>
<dbReference type="GO" id="GO:0000155">
    <property type="term" value="F:phosphorelay sensor kinase activity"/>
    <property type="evidence" value="ECO:0007669"/>
    <property type="project" value="InterPro"/>
</dbReference>
<feature type="signal peptide" evidence="12">
    <location>
        <begin position="1"/>
        <end position="21"/>
    </location>
</feature>
<feature type="coiled-coil region" evidence="10">
    <location>
        <begin position="412"/>
        <end position="441"/>
    </location>
</feature>
<evidence type="ECO:0000256" key="12">
    <source>
        <dbReference type="SAM" id="SignalP"/>
    </source>
</evidence>
<keyword evidence="10" id="KW-0175">Coiled coil</keyword>
<keyword evidence="6 14" id="KW-0418">Kinase</keyword>
<reference evidence="14 15" key="1">
    <citation type="submission" date="2018-03" db="EMBL/GenBank/DDBJ databases">
        <title>Genomic Encyclopedia of Archaeal and Bacterial Type Strains, Phase II (KMG-II): from individual species to whole genera.</title>
        <authorList>
            <person name="Goeker M."/>
        </authorList>
    </citation>
    <scope>NUCLEOTIDE SEQUENCE [LARGE SCALE GENOMIC DNA]</scope>
    <source>
        <strain evidence="14 15">DSM 27929</strain>
    </source>
</reference>
<dbReference type="AlphaFoldDB" id="A0A2T0WL31"/>
<evidence type="ECO:0000259" key="13">
    <source>
        <dbReference type="PROSITE" id="PS50109"/>
    </source>
</evidence>
<evidence type="ECO:0000256" key="10">
    <source>
        <dbReference type="SAM" id="Coils"/>
    </source>
</evidence>
<accession>A0A2T0WL31</accession>
<dbReference type="InterPro" id="IPR011990">
    <property type="entry name" value="TPR-like_helical_dom_sf"/>
</dbReference>
<dbReference type="Pfam" id="PF02518">
    <property type="entry name" value="HATPase_c"/>
    <property type="match status" value="1"/>
</dbReference>
<dbReference type="Gene3D" id="1.25.40.10">
    <property type="entry name" value="Tetratricopeptide repeat domain"/>
    <property type="match status" value="2"/>
</dbReference>
<evidence type="ECO:0000256" key="1">
    <source>
        <dbReference type="ARBA" id="ARBA00000085"/>
    </source>
</evidence>
<dbReference type="CDD" id="cd16917">
    <property type="entry name" value="HATPase_UhpB-NarQ-NarX-like"/>
    <property type="match status" value="1"/>
</dbReference>
<dbReference type="PROSITE" id="PS50109">
    <property type="entry name" value="HIS_KIN"/>
    <property type="match status" value="1"/>
</dbReference>
<dbReference type="InterPro" id="IPR003594">
    <property type="entry name" value="HATPase_dom"/>
</dbReference>
<protein>
    <recommendedName>
        <fullName evidence="2">histidine kinase</fullName>
        <ecNumber evidence="2">2.7.13.3</ecNumber>
    </recommendedName>
</protein>
<dbReference type="SUPFAM" id="SSF55874">
    <property type="entry name" value="ATPase domain of HSP90 chaperone/DNA topoisomerase II/histidine kinase"/>
    <property type="match status" value="1"/>
</dbReference>
<evidence type="ECO:0000256" key="11">
    <source>
        <dbReference type="SAM" id="Phobius"/>
    </source>
</evidence>
<dbReference type="PROSITE" id="PS50005">
    <property type="entry name" value="TPR"/>
    <property type="match status" value="3"/>
</dbReference>
<dbReference type="OrthoDB" id="1523646at2"/>
<dbReference type="SUPFAM" id="SSF48452">
    <property type="entry name" value="TPR-like"/>
    <property type="match status" value="2"/>
</dbReference>
<feature type="repeat" description="TPR" evidence="9">
    <location>
        <begin position="241"/>
        <end position="274"/>
    </location>
</feature>
<keyword evidence="5" id="KW-0547">Nucleotide-binding</keyword>
<evidence type="ECO:0000256" key="9">
    <source>
        <dbReference type="PROSITE-ProRule" id="PRU00339"/>
    </source>
</evidence>
<dbReference type="GO" id="GO:0005524">
    <property type="term" value="F:ATP binding"/>
    <property type="evidence" value="ECO:0007669"/>
    <property type="project" value="UniProtKB-KW"/>
</dbReference>
<feature type="transmembrane region" description="Helical" evidence="11">
    <location>
        <begin position="442"/>
        <end position="461"/>
    </location>
</feature>
<comment type="caution">
    <text evidence="14">The sequence shown here is derived from an EMBL/GenBank/DDBJ whole genome shotgun (WGS) entry which is preliminary data.</text>
</comment>
<dbReference type="Proteomes" id="UP000238157">
    <property type="component" value="Unassembled WGS sequence"/>
</dbReference>
<dbReference type="PANTHER" id="PTHR24421:SF10">
    <property type="entry name" value="NITRATE_NITRITE SENSOR PROTEIN NARQ"/>
    <property type="match status" value="1"/>
</dbReference>
<evidence type="ECO:0000256" key="8">
    <source>
        <dbReference type="ARBA" id="ARBA00023012"/>
    </source>
</evidence>
<dbReference type="GO" id="GO:0016020">
    <property type="term" value="C:membrane"/>
    <property type="evidence" value="ECO:0007669"/>
    <property type="project" value="InterPro"/>
</dbReference>
<dbReference type="SMART" id="SM00387">
    <property type="entry name" value="HATPase_c"/>
    <property type="match status" value="1"/>
</dbReference>
<dbReference type="Gene3D" id="1.20.5.1930">
    <property type="match status" value="1"/>
</dbReference>
<keyword evidence="3" id="KW-0597">Phosphoprotein</keyword>
<dbReference type="Pfam" id="PF13424">
    <property type="entry name" value="TPR_12"/>
    <property type="match status" value="1"/>
</dbReference>
<dbReference type="InterPro" id="IPR036890">
    <property type="entry name" value="HATPase_C_sf"/>
</dbReference>
<proteinExistence type="predicted"/>
<dbReference type="SMART" id="SM00028">
    <property type="entry name" value="TPR"/>
    <property type="match status" value="6"/>
</dbReference>
<evidence type="ECO:0000256" key="7">
    <source>
        <dbReference type="ARBA" id="ARBA00022840"/>
    </source>
</evidence>
<feature type="repeat" description="TPR" evidence="9">
    <location>
        <begin position="121"/>
        <end position="154"/>
    </location>
</feature>